<evidence type="ECO:0000256" key="7">
    <source>
        <dbReference type="ARBA" id="ARBA00023273"/>
    </source>
</evidence>
<evidence type="ECO:0000256" key="6">
    <source>
        <dbReference type="ARBA" id="ARBA00023212"/>
    </source>
</evidence>
<organism evidence="12 13">
    <name type="scientific">Anolis carolinensis</name>
    <name type="common">Green anole</name>
    <name type="synonym">American chameleon</name>
    <dbReference type="NCBI Taxonomy" id="28377"/>
    <lineage>
        <taxon>Eukaryota</taxon>
        <taxon>Metazoa</taxon>
        <taxon>Chordata</taxon>
        <taxon>Craniata</taxon>
        <taxon>Vertebrata</taxon>
        <taxon>Euteleostomi</taxon>
        <taxon>Lepidosauria</taxon>
        <taxon>Squamata</taxon>
        <taxon>Bifurcata</taxon>
        <taxon>Unidentata</taxon>
        <taxon>Episquamata</taxon>
        <taxon>Toxicofera</taxon>
        <taxon>Iguania</taxon>
        <taxon>Dactyloidae</taxon>
        <taxon>Anolis</taxon>
    </lineage>
</organism>
<dbReference type="GO" id="GO:0048188">
    <property type="term" value="C:Set1C/COMPASS complex"/>
    <property type="evidence" value="ECO:0007669"/>
    <property type="project" value="InterPro"/>
</dbReference>
<keyword evidence="3" id="KW-0963">Cytoplasm</keyword>
<evidence type="ECO:0000256" key="2">
    <source>
        <dbReference type="ARBA" id="ARBA00010849"/>
    </source>
</evidence>
<dbReference type="FunFam" id="1.20.890.10:FF:000009">
    <property type="entry name" value="DPY30 domain-containing protein 1"/>
    <property type="match status" value="1"/>
</dbReference>
<gene>
    <name evidence="12" type="primary">LOC100560195</name>
</gene>
<keyword evidence="11" id="KW-0175">Coiled coil</keyword>
<keyword evidence="7" id="KW-0966">Cell projection</keyword>
<evidence type="ECO:0000313" key="12">
    <source>
        <dbReference type="Ensembl" id="ENSACAP00000004803.3"/>
    </source>
</evidence>
<dbReference type="PANTHER" id="PTHR23356:SF16">
    <property type="entry name" value="DPY30 DOMAIN CONTAINING 2"/>
    <property type="match status" value="1"/>
</dbReference>
<proteinExistence type="inferred from homology"/>
<dbReference type="PANTHER" id="PTHR23356">
    <property type="entry name" value="DPY30-RELATED"/>
    <property type="match status" value="1"/>
</dbReference>
<accession>H9G9N9</accession>
<evidence type="ECO:0000256" key="4">
    <source>
        <dbReference type="ARBA" id="ARBA00022846"/>
    </source>
</evidence>
<evidence type="ECO:0000256" key="11">
    <source>
        <dbReference type="SAM" id="Coils"/>
    </source>
</evidence>
<comment type="subcellular location">
    <subcellularLocation>
        <location evidence="1">Cytoplasm</location>
        <location evidence="1">Cytoskeleton</location>
        <location evidence="1">Flagellum axoneme</location>
    </subcellularLocation>
</comment>
<dbReference type="InParanoid" id="H9G9N9"/>
<reference evidence="12" key="1">
    <citation type="submission" date="2009-12" db="EMBL/GenBank/DDBJ databases">
        <title>The Genome Sequence of Anolis carolinensis (Green Anole Lizard).</title>
        <authorList>
            <consortium name="The Genome Sequencing Platform"/>
            <person name="Di Palma F."/>
            <person name="Alfoldi J."/>
            <person name="Heiman D."/>
            <person name="Young S."/>
            <person name="Grabherr M."/>
            <person name="Johnson J."/>
            <person name="Lander E.S."/>
            <person name="Lindblad-Toh K."/>
        </authorList>
    </citation>
    <scope>NUCLEOTIDE SEQUENCE [LARGE SCALE GENOMIC DNA]</scope>
    <source>
        <strain evidence="12">JBL SC #1</strain>
    </source>
</reference>
<evidence type="ECO:0000256" key="8">
    <source>
        <dbReference type="ARBA" id="ARBA00058296"/>
    </source>
</evidence>
<evidence type="ECO:0000256" key="10">
    <source>
        <dbReference type="ARBA" id="ARBA00068754"/>
    </source>
</evidence>
<dbReference type="InterPro" id="IPR007858">
    <property type="entry name" value="Dpy-30_motif"/>
</dbReference>
<dbReference type="Pfam" id="PF05186">
    <property type="entry name" value="Dpy-30"/>
    <property type="match status" value="1"/>
</dbReference>
<evidence type="ECO:0000256" key="5">
    <source>
        <dbReference type="ARBA" id="ARBA00023069"/>
    </source>
</evidence>
<keyword evidence="13" id="KW-1185">Reference proteome</keyword>
<comment type="subunit">
    <text evidence="9">Component of the axonemal radial spoke complex 1 (RS1), at least composed of spoke head proteins RSPH1, RSPH3, RSPH9 and the cilia-specific component RSPH4A or sperm-specific component RSPH6A, spoke stalk proteins RSPH14, DNAJB13, DYDC1, ROPN1L and NME5, and the anchor protein IQUB. Interacts with SH3GL3.</text>
</comment>
<dbReference type="InterPro" id="IPR037856">
    <property type="entry name" value="Sdc1/DPY30"/>
</dbReference>
<feature type="coiled-coil region" evidence="11">
    <location>
        <begin position="45"/>
        <end position="80"/>
    </location>
</feature>
<evidence type="ECO:0000256" key="3">
    <source>
        <dbReference type="ARBA" id="ARBA00022490"/>
    </source>
</evidence>
<dbReference type="InterPro" id="IPR049630">
    <property type="entry name" value="DYDC-like_DD"/>
</dbReference>
<protein>
    <recommendedName>
        <fullName evidence="10">DPY30 domain-containing protein 1</fullName>
    </recommendedName>
</protein>
<dbReference type="HOGENOM" id="CLU_172669_0_0_1"/>
<dbReference type="STRING" id="28377.ENSACAP00000004803"/>
<dbReference type="Ensembl" id="ENSACAT00000004911.3">
    <property type="protein sequence ID" value="ENSACAP00000004803.3"/>
    <property type="gene ID" value="ENSACAG00000004935.3"/>
</dbReference>
<keyword evidence="4" id="KW-0282">Flagellum</keyword>
<dbReference type="eggNOG" id="ENOG502S3U3">
    <property type="taxonomic scope" value="Eukaryota"/>
</dbReference>
<dbReference type="CDD" id="cd22966">
    <property type="entry name" value="DD_DYDC-like"/>
    <property type="match status" value="1"/>
</dbReference>
<dbReference type="Proteomes" id="UP000001646">
    <property type="component" value="Unplaced"/>
</dbReference>
<dbReference type="GeneTree" id="ENSGT00940000167117"/>
<comment type="function">
    <text evidence="8">Functions as part of axonemal radial spoke complexes that play an important part in the motility of sperm and cilia. Plays a crucial role during acrosome biogenesis.</text>
</comment>
<keyword evidence="5" id="KW-0969">Cilium</keyword>
<reference evidence="12" key="2">
    <citation type="submission" date="2025-08" db="UniProtKB">
        <authorList>
            <consortium name="Ensembl"/>
        </authorList>
    </citation>
    <scope>IDENTIFICATION</scope>
</reference>
<keyword evidence="6" id="KW-0206">Cytoskeleton</keyword>
<dbReference type="AlphaFoldDB" id="H9G9N9"/>
<dbReference type="Bgee" id="ENSACAG00000004935">
    <property type="expression patterns" value="Expressed in lung and 12 other cell types or tissues"/>
</dbReference>
<comment type="similarity">
    <text evidence="2">Belongs to the dpy-30 family.</text>
</comment>
<dbReference type="Gene3D" id="1.20.890.10">
    <property type="entry name" value="cAMP-dependent protein kinase regulatory subunit, dimerization-anchoring domain"/>
    <property type="match status" value="1"/>
</dbReference>
<evidence type="ECO:0000256" key="9">
    <source>
        <dbReference type="ARBA" id="ARBA00062391"/>
    </source>
</evidence>
<evidence type="ECO:0000313" key="13">
    <source>
        <dbReference type="Proteomes" id="UP000001646"/>
    </source>
</evidence>
<name>H9G9N9_ANOCA</name>
<sequence length="93" mass="11195">METDVKYLKKCMGKCLAAGLAEVADRQPEDPIIFLAHWLYNYNERRNYEEKMKVERAQLERECEDAIKELERRRKLKAEELLVAQKYEEQQMV</sequence>
<evidence type="ECO:0000256" key="1">
    <source>
        <dbReference type="ARBA" id="ARBA00004611"/>
    </source>
</evidence>
<reference evidence="12" key="3">
    <citation type="submission" date="2025-09" db="UniProtKB">
        <authorList>
            <consortium name="Ensembl"/>
        </authorList>
    </citation>
    <scope>IDENTIFICATION</scope>
</reference>